<name>A0A9D9I5X6_9BACT</name>
<proteinExistence type="predicted"/>
<feature type="non-terminal residue" evidence="2">
    <location>
        <position position="1"/>
    </location>
</feature>
<comment type="caution">
    <text evidence="2">The sequence shown here is derived from an EMBL/GenBank/DDBJ whole genome shotgun (WGS) entry which is preliminary data.</text>
</comment>
<evidence type="ECO:0000313" key="3">
    <source>
        <dbReference type="Proteomes" id="UP000823597"/>
    </source>
</evidence>
<dbReference type="Pfam" id="PF16378">
    <property type="entry name" value="DUF4988"/>
    <property type="match status" value="1"/>
</dbReference>
<sequence>LEDFQKQVQGDIASLQEIISKLDSSVTVNNVVDNGDGSWTINFSDGTSVTIRNGQDGEDGLTPPSITVVEEDGTYYWAYENADGTTDFIFDDDGNKIPVTGEAPQVRINEDGYWEISTDGGKTWENTGVKAEGGDGDSFFSEVYVEDGILYLVLADGTVIEVPMTAELAFDFGTGKDTLYFKAGETKELAYTMSGQESVTVNKPDGWRVSFQGSSLSVTAPVEENIYAETEGVISVILISAGGQSLLAEQAVKIGKEVAFTIEIPQEDITATSVHVISTRLDSTLTWHADIMSQDEYDLFDGDMEAYFMNVLKTMAEYNNTDIPGLLAGGFAFDYNEDNYVYGGLTPQTAYKAYAVGVDLQGNITTDFVLEDFMTLEIQSDLTFEIDVIPDVTSAIFNIYPSDQKAYYWTAIIDNSYYEDGYTEYQIMQEILDNESYSIMFRGEYYMGDTENLLMQGLSPQTEYIAVAFGFDYNTLEPNSKMASQPFTTLERETSDAYAEGHIDNYWYDGDLIAYNPSYSYNLDPSRHVIAVLDIEYNDYAQGCVYIVWNGDETGDDYWDLYDLTIMRGNTASTGDAAPILYLDYAQYTVCVIGIDADGNYGDMYVELVTLDENGVSHDYPLFDKYFSDYMAGMAKAGKTGQTDIQAAYSKDTEDVMTHKAFDRVRKKDMAIRKNRLISRAF</sequence>
<feature type="domain" description="DUF4988" evidence="1">
    <location>
        <begin position="5"/>
        <end position="163"/>
    </location>
</feature>
<reference evidence="2" key="1">
    <citation type="submission" date="2020-10" db="EMBL/GenBank/DDBJ databases">
        <authorList>
            <person name="Gilroy R."/>
        </authorList>
    </citation>
    <scope>NUCLEOTIDE SEQUENCE</scope>
    <source>
        <strain evidence="2">10037</strain>
    </source>
</reference>
<protein>
    <recommendedName>
        <fullName evidence="1">DUF4988 domain-containing protein</fullName>
    </recommendedName>
</protein>
<evidence type="ECO:0000259" key="1">
    <source>
        <dbReference type="Pfam" id="PF16378"/>
    </source>
</evidence>
<dbReference type="Proteomes" id="UP000823597">
    <property type="component" value="Unassembled WGS sequence"/>
</dbReference>
<reference evidence="2" key="2">
    <citation type="journal article" date="2021" name="PeerJ">
        <title>Extensive microbial diversity within the chicken gut microbiome revealed by metagenomics and culture.</title>
        <authorList>
            <person name="Gilroy R."/>
            <person name="Ravi A."/>
            <person name="Getino M."/>
            <person name="Pursley I."/>
            <person name="Horton D.L."/>
            <person name="Alikhan N.F."/>
            <person name="Baker D."/>
            <person name="Gharbi K."/>
            <person name="Hall N."/>
            <person name="Watson M."/>
            <person name="Adriaenssens E.M."/>
            <person name="Foster-Nyarko E."/>
            <person name="Jarju S."/>
            <person name="Secka A."/>
            <person name="Antonio M."/>
            <person name="Oren A."/>
            <person name="Chaudhuri R.R."/>
            <person name="La Ragione R."/>
            <person name="Hildebrand F."/>
            <person name="Pallen M.J."/>
        </authorList>
    </citation>
    <scope>NUCLEOTIDE SEQUENCE</scope>
    <source>
        <strain evidence="2">10037</strain>
    </source>
</reference>
<evidence type="ECO:0000313" key="2">
    <source>
        <dbReference type="EMBL" id="MBO8465626.1"/>
    </source>
</evidence>
<dbReference type="AlphaFoldDB" id="A0A9D9I5X6"/>
<gene>
    <name evidence="2" type="ORF">IAB93_06495</name>
</gene>
<dbReference type="EMBL" id="JADIME010000069">
    <property type="protein sequence ID" value="MBO8465626.1"/>
    <property type="molecule type" value="Genomic_DNA"/>
</dbReference>
<organism evidence="2 3">
    <name type="scientific">Candidatus Merdivivens pullistercoris</name>
    <dbReference type="NCBI Taxonomy" id="2840873"/>
    <lineage>
        <taxon>Bacteria</taxon>
        <taxon>Pseudomonadati</taxon>
        <taxon>Bacteroidota</taxon>
        <taxon>Bacteroidia</taxon>
        <taxon>Bacteroidales</taxon>
        <taxon>Muribaculaceae</taxon>
        <taxon>Muribaculaceae incertae sedis</taxon>
        <taxon>Candidatus Merdivivens</taxon>
    </lineage>
</organism>
<accession>A0A9D9I5X6</accession>
<dbReference type="SUPFAM" id="SSF110296">
    <property type="entry name" value="Oligoxyloglucan reducing end-specific cellobiohydrolase"/>
    <property type="match status" value="1"/>
</dbReference>
<dbReference type="InterPro" id="IPR032149">
    <property type="entry name" value="DUF4988"/>
</dbReference>